<dbReference type="Pfam" id="PF03392">
    <property type="entry name" value="OS-D"/>
    <property type="match status" value="1"/>
</dbReference>
<keyword evidence="1" id="KW-0732">Signal</keyword>
<proteinExistence type="predicted"/>
<evidence type="ECO:0000256" key="1">
    <source>
        <dbReference type="SAM" id="SignalP"/>
    </source>
</evidence>
<protein>
    <submittedName>
        <fullName evidence="2">Ejaculatory bulb-specific protein 3</fullName>
    </submittedName>
</protein>
<organism evidence="2 3">
    <name type="scientific">Habropoda laboriosa</name>
    <dbReference type="NCBI Taxonomy" id="597456"/>
    <lineage>
        <taxon>Eukaryota</taxon>
        <taxon>Metazoa</taxon>
        <taxon>Ecdysozoa</taxon>
        <taxon>Arthropoda</taxon>
        <taxon>Hexapoda</taxon>
        <taxon>Insecta</taxon>
        <taxon>Pterygota</taxon>
        <taxon>Neoptera</taxon>
        <taxon>Endopterygota</taxon>
        <taxon>Hymenoptera</taxon>
        <taxon>Apocrita</taxon>
        <taxon>Aculeata</taxon>
        <taxon>Apoidea</taxon>
        <taxon>Anthophila</taxon>
        <taxon>Apidae</taxon>
        <taxon>Habropoda</taxon>
    </lineage>
</organism>
<keyword evidence="3" id="KW-1185">Reference proteome</keyword>
<dbReference type="EMBL" id="KQ414745">
    <property type="protein sequence ID" value="KOC61896.1"/>
    <property type="molecule type" value="Genomic_DNA"/>
</dbReference>
<feature type="signal peptide" evidence="1">
    <location>
        <begin position="1"/>
        <end position="19"/>
    </location>
</feature>
<dbReference type="PANTHER" id="PTHR11257:SF12">
    <property type="entry name" value="EJACULATORY BULB-SPECIFIC PROTEIN 3-RELATED"/>
    <property type="match status" value="1"/>
</dbReference>
<dbReference type="InterPro" id="IPR036682">
    <property type="entry name" value="OS_D_A10/PebIII_sf"/>
</dbReference>
<dbReference type="PANTHER" id="PTHR11257">
    <property type="entry name" value="CHEMOSENSORY PROTEIN-RELATED"/>
    <property type="match status" value="1"/>
</dbReference>
<evidence type="ECO:0000313" key="2">
    <source>
        <dbReference type="EMBL" id="KOC61896.1"/>
    </source>
</evidence>
<sequence length="131" mass="15170">MKTSVICLFLLVAVAYVAARPEGETYTNKFDHINVDQILQSDRLLTNYYKCLMDEGRCTPEGNELKKILPDALATECKKCSEKQYEVTKKVIKYLVDNKPEIWNNLLNKYDPDKKYRVQFEAEAKKIGVKV</sequence>
<gene>
    <name evidence="2" type="ORF">WH47_05443</name>
</gene>
<dbReference type="Gene3D" id="1.10.2080.10">
    <property type="entry name" value="Insect odorant-binding protein A10/Ejaculatory bulb-specific protein 3"/>
    <property type="match status" value="1"/>
</dbReference>
<accession>A0A0L7QTX3</accession>
<dbReference type="Proteomes" id="UP000053825">
    <property type="component" value="Unassembled WGS sequence"/>
</dbReference>
<name>A0A0L7QTX3_9HYME</name>
<dbReference type="SUPFAM" id="SSF100910">
    <property type="entry name" value="Chemosensory protein Csp2"/>
    <property type="match status" value="1"/>
</dbReference>
<evidence type="ECO:0000313" key="3">
    <source>
        <dbReference type="Proteomes" id="UP000053825"/>
    </source>
</evidence>
<dbReference type="OrthoDB" id="6344725at2759"/>
<dbReference type="InterPro" id="IPR005055">
    <property type="entry name" value="A10/PebIII"/>
</dbReference>
<dbReference type="AlphaFoldDB" id="A0A0L7QTX3"/>
<feature type="chain" id="PRO_5005574761" evidence="1">
    <location>
        <begin position="20"/>
        <end position="131"/>
    </location>
</feature>
<reference evidence="2 3" key="1">
    <citation type="submission" date="2015-07" db="EMBL/GenBank/DDBJ databases">
        <title>The genome of Habropoda laboriosa.</title>
        <authorList>
            <person name="Pan H."/>
            <person name="Kapheim K."/>
        </authorList>
    </citation>
    <scope>NUCLEOTIDE SEQUENCE [LARGE SCALE GENOMIC DNA]</scope>
    <source>
        <strain evidence="2">0110345459</strain>
    </source>
</reference>